<dbReference type="PANTHER" id="PTHR39153">
    <property type="entry name" value="AGR244WP"/>
    <property type="match status" value="1"/>
</dbReference>
<proteinExistence type="predicted"/>
<dbReference type="OrthoDB" id="3979469at2759"/>
<dbReference type="Proteomes" id="UP000091918">
    <property type="component" value="Unassembled WGS sequence"/>
</dbReference>
<feature type="compositionally biased region" description="Low complexity" evidence="1">
    <location>
        <begin position="53"/>
        <end position="71"/>
    </location>
</feature>
<gene>
    <name evidence="2" type="ORF">ACJ72_04438</name>
</gene>
<name>A0A1B7NWR9_9EURO</name>
<dbReference type="EMBL" id="LGUA01000521">
    <property type="protein sequence ID" value="OAX81222.1"/>
    <property type="molecule type" value="Genomic_DNA"/>
</dbReference>
<organism evidence="2 3">
    <name type="scientific">Emergomyces africanus</name>
    <dbReference type="NCBI Taxonomy" id="1955775"/>
    <lineage>
        <taxon>Eukaryota</taxon>
        <taxon>Fungi</taxon>
        <taxon>Dikarya</taxon>
        <taxon>Ascomycota</taxon>
        <taxon>Pezizomycotina</taxon>
        <taxon>Eurotiomycetes</taxon>
        <taxon>Eurotiomycetidae</taxon>
        <taxon>Onygenales</taxon>
        <taxon>Ajellomycetaceae</taxon>
        <taxon>Emergomyces</taxon>
    </lineage>
</organism>
<reference evidence="2 3" key="1">
    <citation type="submission" date="2015-07" db="EMBL/GenBank/DDBJ databases">
        <title>Emmonsia species relationships and genome sequence.</title>
        <authorList>
            <person name="Cuomo C.A."/>
            <person name="Schwartz I.S."/>
            <person name="Kenyon C."/>
            <person name="de Hoog G.S."/>
            <person name="Govender N.P."/>
            <person name="Botha A."/>
            <person name="Moreno L."/>
            <person name="de Vries M."/>
            <person name="Munoz J.F."/>
            <person name="Stielow J.B."/>
        </authorList>
    </citation>
    <scope>NUCLEOTIDE SEQUENCE [LARGE SCALE GENOMIC DNA]</scope>
    <source>
        <strain evidence="2 3">CBS 136260</strain>
    </source>
</reference>
<dbReference type="AlphaFoldDB" id="A0A1B7NWR9"/>
<sequence>MPPPSNQRGNIEPPPEVMQEAMKGFFTGAARFGSISILAHLILLLPHPLRFASSPSPSNTSSTPATSTPSSQGHPKPKPKPSPRTPLPYRPLTSLSANLAPISRIYRGLTPQFKVFLQLSSMTLGGCIWAEKRVNEYLEVMRKVKRAERVEAEGRRSASIKEGAIITQAAGHSADLEHDAWAEDIQCF</sequence>
<evidence type="ECO:0000313" key="2">
    <source>
        <dbReference type="EMBL" id="OAX81222.1"/>
    </source>
</evidence>
<keyword evidence="3" id="KW-1185">Reference proteome</keyword>
<protein>
    <submittedName>
        <fullName evidence="2">Uncharacterized protein</fullName>
    </submittedName>
</protein>
<feature type="region of interest" description="Disordered" evidence="1">
    <location>
        <begin position="53"/>
        <end position="90"/>
    </location>
</feature>
<comment type="caution">
    <text evidence="2">The sequence shown here is derived from an EMBL/GenBank/DDBJ whole genome shotgun (WGS) entry which is preliminary data.</text>
</comment>
<evidence type="ECO:0000256" key="1">
    <source>
        <dbReference type="SAM" id="MobiDB-lite"/>
    </source>
</evidence>
<dbReference type="InterPro" id="IPR038882">
    <property type="entry name" value="Rcf3"/>
</dbReference>
<accession>A0A1B7NWR9</accession>
<dbReference type="PANTHER" id="PTHR39153:SF1">
    <property type="entry name" value="AGR244WP"/>
    <property type="match status" value="1"/>
</dbReference>
<evidence type="ECO:0000313" key="3">
    <source>
        <dbReference type="Proteomes" id="UP000091918"/>
    </source>
</evidence>